<dbReference type="Pfam" id="PF00392">
    <property type="entry name" value="GntR"/>
    <property type="match status" value="1"/>
</dbReference>
<name>A0ABX1SKJ6_9PSEU</name>
<reference evidence="6 7" key="1">
    <citation type="submission" date="2020-04" db="EMBL/GenBank/DDBJ databases">
        <authorList>
            <person name="Klaysubun C."/>
            <person name="Duangmal K."/>
            <person name="Lipun K."/>
        </authorList>
    </citation>
    <scope>NUCLEOTIDE SEQUENCE [LARGE SCALE GENOMIC DNA]</scope>
    <source>
        <strain evidence="6 7">K10HN5</strain>
    </source>
</reference>
<dbReference type="Proteomes" id="UP000820669">
    <property type="component" value="Unassembled WGS sequence"/>
</dbReference>
<protein>
    <submittedName>
        <fullName evidence="6">GntR family transcriptional regulator</fullName>
    </submittedName>
</protein>
<dbReference type="PANTHER" id="PTHR44846">
    <property type="entry name" value="MANNOSYL-D-GLYCERATE TRANSPORT/METABOLISM SYSTEM REPRESSOR MNGR-RELATED"/>
    <property type="match status" value="1"/>
</dbReference>
<evidence type="ECO:0000313" key="6">
    <source>
        <dbReference type="EMBL" id="NMI02082.1"/>
    </source>
</evidence>
<evidence type="ECO:0000259" key="5">
    <source>
        <dbReference type="PROSITE" id="PS50949"/>
    </source>
</evidence>
<sequence length="117" mass="12455">MAIDQNSAVPLSAQVKTDIARRISSGEYTVGEKIPSLRSLAAQYSVAELTVHAAVKQLQYEGVLESASGRGTFVRAVPTTGPTAVSGDLAAVVEELRREVAELRDRVSAIEAENDSR</sequence>
<dbReference type="InterPro" id="IPR000524">
    <property type="entry name" value="Tscrpt_reg_HTH_GntR"/>
</dbReference>
<evidence type="ECO:0000256" key="3">
    <source>
        <dbReference type="ARBA" id="ARBA00023163"/>
    </source>
</evidence>
<dbReference type="SMART" id="SM00345">
    <property type="entry name" value="HTH_GNTR"/>
    <property type="match status" value="1"/>
</dbReference>
<dbReference type="SUPFAM" id="SSF46785">
    <property type="entry name" value="Winged helix' DNA-binding domain"/>
    <property type="match status" value="1"/>
</dbReference>
<dbReference type="InterPro" id="IPR050679">
    <property type="entry name" value="Bact_HTH_transcr_reg"/>
</dbReference>
<dbReference type="Gene3D" id="1.10.10.10">
    <property type="entry name" value="Winged helix-like DNA-binding domain superfamily/Winged helix DNA-binding domain"/>
    <property type="match status" value="1"/>
</dbReference>
<dbReference type="InterPro" id="IPR036388">
    <property type="entry name" value="WH-like_DNA-bd_sf"/>
</dbReference>
<keyword evidence="4" id="KW-0175">Coiled coil</keyword>
<dbReference type="CDD" id="cd07377">
    <property type="entry name" value="WHTH_GntR"/>
    <property type="match status" value="1"/>
</dbReference>
<dbReference type="InterPro" id="IPR036390">
    <property type="entry name" value="WH_DNA-bd_sf"/>
</dbReference>
<dbReference type="EMBL" id="JAAXLA010000120">
    <property type="protein sequence ID" value="NMI02082.1"/>
    <property type="molecule type" value="Genomic_DNA"/>
</dbReference>
<feature type="domain" description="HTH gntR-type" evidence="5">
    <location>
        <begin position="9"/>
        <end position="77"/>
    </location>
</feature>
<comment type="caution">
    <text evidence="6">The sequence shown here is derived from an EMBL/GenBank/DDBJ whole genome shotgun (WGS) entry which is preliminary data.</text>
</comment>
<evidence type="ECO:0000256" key="4">
    <source>
        <dbReference type="SAM" id="Coils"/>
    </source>
</evidence>
<keyword evidence="3" id="KW-0804">Transcription</keyword>
<dbReference type="PROSITE" id="PS50949">
    <property type="entry name" value="HTH_GNTR"/>
    <property type="match status" value="1"/>
</dbReference>
<evidence type="ECO:0000256" key="1">
    <source>
        <dbReference type="ARBA" id="ARBA00023015"/>
    </source>
</evidence>
<keyword evidence="7" id="KW-1185">Reference proteome</keyword>
<dbReference type="RefSeq" id="WP_169385588.1">
    <property type="nucleotide sequence ID" value="NZ_JAAXLA010000120.1"/>
</dbReference>
<keyword evidence="1" id="KW-0805">Transcription regulation</keyword>
<feature type="coiled-coil region" evidence="4">
    <location>
        <begin position="86"/>
        <end position="113"/>
    </location>
</feature>
<evidence type="ECO:0000313" key="7">
    <source>
        <dbReference type="Proteomes" id="UP000820669"/>
    </source>
</evidence>
<organism evidence="6 7">
    <name type="scientific">Pseudonocardia acidicola</name>
    <dbReference type="NCBI Taxonomy" id="2724939"/>
    <lineage>
        <taxon>Bacteria</taxon>
        <taxon>Bacillati</taxon>
        <taxon>Actinomycetota</taxon>
        <taxon>Actinomycetes</taxon>
        <taxon>Pseudonocardiales</taxon>
        <taxon>Pseudonocardiaceae</taxon>
        <taxon>Pseudonocardia</taxon>
    </lineage>
</organism>
<keyword evidence="2" id="KW-0238">DNA-binding</keyword>
<accession>A0ABX1SKJ6</accession>
<proteinExistence type="predicted"/>
<gene>
    <name evidence="6" type="ORF">HF526_33035</name>
</gene>
<evidence type="ECO:0000256" key="2">
    <source>
        <dbReference type="ARBA" id="ARBA00023125"/>
    </source>
</evidence>
<dbReference type="PANTHER" id="PTHR44846:SF1">
    <property type="entry name" value="MANNOSYL-D-GLYCERATE TRANSPORT_METABOLISM SYSTEM REPRESSOR MNGR-RELATED"/>
    <property type="match status" value="1"/>
</dbReference>